<protein>
    <submittedName>
        <fullName evidence="2">AbrB/MazE/SpoVT family DNA-binding domain-containing protein</fullName>
    </submittedName>
</protein>
<feature type="domain" description="SpoVT-AbrB" evidence="1">
    <location>
        <begin position="11"/>
        <end position="56"/>
    </location>
</feature>
<dbReference type="SUPFAM" id="SSF89447">
    <property type="entry name" value="AbrB/MazE/MraZ-like"/>
    <property type="match status" value="1"/>
</dbReference>
<name>A0A7G9GNE2_9FIRM</name>
<dbReference type="SMART" id="SM00966">
    <property type="entry name" value="SpoVT_AbrB"/>
    <property type="match status" value="1"/>
</dbReference>
<proteinExistence type="predicted"/>
<sequence>MCSNQKKSQFKILDTQGRLVIPQDIRDKADIHKGDIVEIKNVRNGILIAKLDIVKLNDESIEALQNMVISSARKLDKKSLLMLTKKMVEMAERTEEYND</sequence>
<evidence type="ECO:0000259" key="1">
    <source>
        <dbReference type="SMART" id="SM00966"/>
    </source>
</evidence>
<dbReference type="Pfam" id="PF04014">
    <property type="entry name" value="MazE_antitoxin"/>
    <property type="match status" value="1"/>
</dbReference>
<dbReference type="AlphaFoldDB" id="A0A7G9GNE2"/>
<reference evidence="2 3" key="1">
    <citation type="submission" date="2020-08" db="EMBL/GenBank/DDBJ databases">
        <authorList>
            <person name="Liu C."/>
            <person name="Sun Q."/>
        </authorList>
    </citation>
    <scope>NUCLEOTIDE SEQUENCE [LARGE SCALE GENOMIC DNA]</scope>
    <source>
        <strain evidence="2 3">NSJ-61</strain>
    </source>
</reference>
<dbReference type="RefSeq" id="WP_117456159.1">
    <property type="nucleotide sequence ID" value="NZ_CP060636.1"/>
</dbReference>
<keyword evidence="2" id="KW-0238">DNA-binding</keyword>
<keyword evidence="3" id="KW-1185">Reference proteome</keyword>
<evidence type="ECO:0000313" key="2">
    <source>
        <dbReference type="EMBL" id="QNM12324.1"/>
    </source>
</evidence>
<gene>
    <name evidence="2" type="ORF">H9Q80_19155</name>
</gene>
<evidence type="ECO:0000313" key="3">
    <source>
        <dbReference type="Proteomes" id="UP000515856"/>
    </source>
</evidence>
<dbReference type="EMBL" id="CP060636">
    <property type="protein sequence ID" value="QNM12324.1"/>
    <property type="molecule type" value="Genomic_DNA"/>
</dbReference>
<accession>A0A7G9GNE2</accession>
<dbReference type="KEGG" id="ehn:H9Q80_19155"/>
<dbReference type="InterPro" id="IPR007159">
    <property type="entry name" value="SpoVT-AbrB_dom"/>
</dbReference>
<dbReference type="NCBIfam" id="TIGR01439">
    <property type="entry name" value="lp_hng_hel_AbrB"/>
    <property type="match status" value="1"/>
</dbReference>
<dbReference type="Gene3D" id="2.10.260.10">
    <property type="match status" value="1"/>
</dbReference>
<organism evidence="2 3">
    <name type="scientific">[Eubacterium] hominis</name>
    <dbReference type="NCBI Taxonomy" id="2764325"/>
    <lineage>
        <taxon>Bacteria</taxon>
        <taxon>Bacillati</taxon>
        <taxon>Bacillota</taxon>
        <taxon>Erysipelotrichia</taxon>
        <taxon>Erysipelotrichales</taxon>
        <taxon>Erysipelotrichaceae</taxon>
        <taxon>Amedibacillus</taxon>
    </lineage>
</organism>
<dbReference type="InterPro" id="IPR037914">
    <property type="entry name" value="SpoVT-AbrB_sf"/>
</dbReference>
<dbReference type="Proteomes" id="UP000515856">
    <property type="component" value="Chromosome"/>
</dbReference>
<dbReference type="GO" id="GO:0003677">
    <property type="term" value="F:DNA binding"/>
    <property type="evidence" value="ECO:0007669"/>
    <property type="project" value="UniProtKB-KW"/>
</dbReference>